<accession>A0ABS6AD09</accession>
<evidence type="ECO:0008006" key="3">
    <source>
        <dbReference type="Google" id="ProtNLM"/>
    </source>
</evidence>
<gene>
    <name evidence="1" type="ORF">KNW02_00020</name>
</gene>
<organism evidence="1 2">
    <name type="scientific">Paracoccus marinaquae</name>
    <dbReference type="NCBI Taxonomy" id="2841926"/>
    <lineage>
        <taxon>Bacteria</taxon>
        <taxon>Pseudomonadati</taxon>
        <taxon>Pseudomonadota</taxon>
        <taxon>Alphaproteobacteria</taxon>
        <taxon>Rhodobacterales</taxon>
        <taxon>Paracoccaceae</taxon>
        <taxon>Paracoccus</taxon>
    </lineage>
</organism>
<dbReference type="Proteomes" id="UP001166191">
    <property type="component" value="Unassembled WGS sequence"/>
</dbReference>
<evidence type="ECO:0000313" key="2">
    <source>
        <dbReference type="Proteomes" id="UP001166191"/>
    </source>
</evidence>
<reference evidence="1" key="1">
    <citation type="submission" date="2021-06" db="EMBL/GenBank/DDBJ databases">
        <title>Paracoccus bacterium XHP0099 sp. nov., isolated from the surface waters of the Yellow Sea.</title>
        <authorList>
            <person name="Xue H."/>
            <person name="Zhang D."/>
        </authorList>
    </citation>
    <scope>NUCLEOTIDE SEQUENCE</scope>
    <source>
        <strain evidence="1">XHP0099</strain>
    </source>
</reference>
<evidence type="ECO:0000313" key="1">
    <source>
        <dbReference type="EMBL" id="MBU3028499.1"/>
    </source>
</evidence>
<name>A0ABS6AD09_9RHOB</name>
<sequence>MTHKLPEIRSVQNGDAVIAYAVTGPADPASRTICLIASTGRGAEDFFHLAEHLAAGGMRVVMP</sequence>
<keyword evidence="2" id="KW-1185">Reference proteome</keyword>
<comment type="caution">
    <text evidence="1">The sequence shown here is derived from an EMBL/GenBank/DDBJ whole genome shotgun (WGS) entry which is preliminary data.</text>
</comment>
<proteinExistence type="predicted"/>
<protein>
    <recommendedName>
        <fullName evidence="3">Alpha/beta hydrolase</fullName>
    </recommendedName>
</protein>
<dbReference type="EMBL" id="JAHKNG010000001">
    <property type="protein sequence ID" value="MBU3028499.1"/>
    <property type="molecule type" value="Genomic_DNA"/>
</dbReference>
<dbReference type="RefSeq" id="WP_216031204.1">
    <property type="nucleotide sequence ID" value="NZ_JAHKNG010000001.1"/>
</dbReference>